<dbReference type="AlphaFoldDB" id="A0A8T0EWN9"/>
<reference evidence="2" key="2">
    <citation type="submission" date="2020-06" db="EMBL/GenBank/DDBJ databases">
        <authorList>
            <person name="Sheffer M."/>
        </authorList>
    </citation>
    <scope>NUCLEOTIDE SEQUENCE</scope>
</reference>
<feature type="region of interest" description="Disordered" evidence="1">
    <location>
        <begin position="106"/>
        <end position="198"/>
    </location>
</feature>
<proteinExistence type="predicted"/>
<feature type="compositionally biased region" description="Basic and acidic residues" evidence="1">
    <location>
        <begin position="115"/>
        <end position="128"/>
    </location>
</feature>
<organism evidence="2 3">
    <name type="scientific">Argiope bruennichi</name>
    <name type="common">Wasp spider</name>
    <name type="synonym">Aranea bruennichi</name>
    <dbReference type="NCBI Taxonomy" id="94029"/>
    <lineage>
        <taxon>Eukaryota</taxon>
        <taxon>Metazoa</taxon>
        <taxon>Ecdysozoa</taxon>
        <taxon>Arthropoda</taxon>
        <taxon>Chelicerata</taxon>
        <taxon>Arachnida</taxon>
        <taxon>Araneae</taxon>
        <taxon>Araneomorphae</taxon>
        <taxon>Entelegynae</taxon>
        <taxon>Araneoidea</taxon>
        <taxon>Araneidae</taxon>
        <taxon>Argiope</taxon>
    </lineage>
</organism>
<evidence type="ECO:0000313" key="2">
    <source>
        <dbReference type="EMBL" id="KAF8782510.1"/>
    </source>
</evidence>
<evidence type="ECO:0000313" key="3">
    <source>
        <dbReference type="Proteomes" id="UP000807504"/>
    </source>
</evidence>
<feature type="region of interest" description="Disordered" evidence="1">
    <location>
        <begin position="44"/>
        <end position="91"/>
    </location>
</feature>
<protein>
    <submittedName>
        <fullName evidence="2">Uncharacterized protein</fullName>
    </submittedName>
</protein>
<feature type="compositionally biased region" description="Polar residues" evidence="1">
    <location>
        <begin position="173"/>
        <end position="188"/>
    </location>
</feature>
<keyword evidence="3" id="KW-1185">Reference proteome</keyword>
<accession>A0A8T0EWN9</accession>
<dbReference type="EMBL" id="JABXBU010001863">
    <property type="protein sequence ID" value="KAF8782510.1"/>
    <property type="molecule type" value="Genomic_DNA"/>
</dbReference>
<feature type="compositionally biased region" description="Basic and acidic residues" evidence="1">
    <location>
        <begin position="66"/>
        <end position="91"/>
    </location>
</feature>
<sequence length="249" mass="26824">MAIPEEGTTVCNGTAHPTEESRVHPAKVRVKFIESQHVAQVTCAPPSPDVTLDFGSDTMTSPTSEHSPDYHRQISHESGVDNPFRPDGELSREAETIVNLSKKGKTYYPCKKGKKDGGGPKGVSHDQGDLSPPQRTRGPGGGHPPQIPPPSNQRQRVEPRPLSPRTRPAHGSGRSSAESSCLPKSSPRQGHHQEKPQKKMLCHPCRSGCVRTARRTCAAFCSGSLLGFHFVPTGSGYTVLKRKKSGSDG</sequence>
<gene>
    <name evidence="2" type="ORF">HNY73_012784</name>
</gene>
<dbReference type="Proteomes" id="UP000807504">
    <property type="component" value="Unassembled WGS sequence"/>
</dbReference>
<evidence type="ECO:0000256" key="1">
    <source>
        <dbReference type="SAM" id="MobiDB-lite"/>
    </source>
</evidence>
<comment type="caution">
    <text evidence="2">The sequence shown here is derived from an EMBL/GenBank/DDBJ whole genome shotgun (WGS) entry which is preliminary data.</text>
</comment>
<name>A0A8T0EWN9_ARGBR</name>
<reference evidence="2" key="1">
    <citation type="journal article" date="2020" name="bioRxiv">
        <title>Chromosome-level reference genome of the European wasp spider Argiope bruennichi: a resource for studies on range expansion and evolutionary adaptation.</title>
        <authorList>
            <person name="Sheffer M.M."/>
            <person name="Hoppe A."/>
            <person name="Krehenwinkel H."/>
            <person name="Uhl G."/>
            <person name="Kuss A.W."/>
            <person name="Jensen L."/>
            <person name="Jensen C."/>
            <person name="Gillespie R.G."/>
            <person name="Hoff K.J."/>
            <person name="Prost S."/>
        </authorList>
    </citation>
    <scope>NUCLEOTIDE SEQUENCE</scope>
</reference>
<feature type="region of interest" description="Disordered" evidence="1">
    <location>
        <begin position="1"/>
        <end position="23"/>
    </location>
</feature>